<comment type="pathway">
    <text evidence="1">Cofactor biosynthesis; adenosylcobalamin biosynthesis.</text>
</comment>
<dbReference type="Pfam" id="PF02571">
    <property type="entry name" value="CbiJ"/>
    <property type="match status" value="1"/>
</dbReference>
<reference evidence="4" key="1">
    <citation type="journal article" date="2021" name="PeerJ">
        <title>Extensive microbial diversity within the chicken gut microbiome revealed by metagenomics and culture.</title>
        <authorList>
            <person name="Gilroy R."/>
            <person name="Ravi A."/>
            <person name="Getino M."/>
            <person name="Pursley I."/>
            <person name="Horton D.L."/>
            <person name="Alikhan N.F."/>
            <person name="Baker D."/>
            <person name="Gharbi K."/>
            <person name="Hall N."/>
            <person name="Watson M."/>
            <person name="Adriaenssens E.M."/>
            <person name="Foster-Nyarko E."/>
            <person name="Jarju S."/>
            <person name="Secka A."/>
            <person name="Antonio M."/>
            <person name="Oren A."/>
            <person name="Chaudhuri R.R."/>
            <person name="La Ragione R."/>
            <person name="Hildebrand F."/>
            <person name="Pallen M.J."/>
        </authorList>
    </citation>
    <scope>NUCLEOTIDE SEQUENCE</scope>
    <source>
        <strain evidence="4">CHK188-4685</strain>
    </source>
</reference>
<dbReference type="EMBL" id="DWYS01000163">
    <property type="protein sequence ID" value="HJB08839.1"/>
    <property type="molecule type" value="Genomic_DNA"/>
</dbReference>
<comment type="caution">
    <text evidence="4">The sequence shown here is derived from an EMBL/GenBank/DDBJ whole genome shotgun (WGS) entry which is preliminary data.</text>
</comment>
<sequence length="270" mass="30289">MSRVLLFGGTREGHFLAGALVEKGQEVTLSVATEYGEMVLEPELRNHPLLTVHSGRLDEQQMEEWMSGGEFGLVIDATHPYAALVTRQIREICSRLGLPLLRCLRPGQEQRGDLEFENMEAAVRWLEGQEGKILLTTGTKDLETFRSLKDFEERVYARVLPAVKSLEICLSLGLKGRHIIAMQGPFSAETNLSQLREFDCRFLVTKNTGSQGGYSQKLEAAKTAGAISLVIGRPEEEKGLSLEETLEAWSRWREKQTGEGKQEEKQQAKR</sequence>
<reference evidence="4" key="2">
    <citation type="submission" date="2021-04" db="EMBL/GenBank/DDBJ databases">
        <authorList>
            <person name="Gilroy R."/>
        </authorList>
    </citation>
    <scope>NUCLEOTIDE SEQUENCE</scope>
    <source>
        <strain evidence="4">CHK188-4685</strain>
    </source>
</reference>
<dbReference type="NCBIfam" id="TIGR00715">
    <property type="entry name" value="precor6x_red"/>
    <property type="match status" value="1"/>
</dbReference>
<dbReference type="InterPro" id="IPR003723">
    <property type="entry name" value="Precorrin-6x_reduct"/>
</dbReference>
<dbReference type="PANTHER" id="PTHR36925">
    <property type="entry name" value="COBALT-PRECORRIN-6A REDUCTASE"/>
    <property type="match status" value="1"/>
</dbReference>
<dbReference type="PANTHER" id="PTHR36925:SF1">
    <property type="entry name" value="COBALT-PRECORRIN-6A REDUCTASE"/>
    <property type="match status" value="1"/>
</dbReference>
<keyword evidence="2" id="KW-0169">Cobalamin biosynthesis</keyword>
<gene>
    <name evidence="4" type="primary">cobK</name>
    <name evidence="4" type="ORF">H9716_13425</name>
</gene>
<dbReference type="PROSITE" id="PS51014">
    <property type="entry name" value="COBK_CBIJ"/>
    <property type="match status" value="1"/>
</dbReference>
<keyword evidence="3 4" id="KW-0560">Oxidoreductase</keyword>
<organism evidence="4 5">
    <name type="scientific">Candidatus Enterocloster faecavium</name>
    <dbReference type="NCBI Taxonomy" id="2838560"/>
    <lineage>
        <taxon>Bacteria</taxon>
        <taxon>Bacillati</taxon>
        <taxon>Bacillota</taxon>
        <taxon>Clostridia</taxon>
        <taxon>Lachnospirales</taxon>
        <taxon>Lachnospiraceae</taxon>
        <taxon>Enterocloster</taxon>
    </lineage>
</organism>
<name>A0A9D2RM26_9FIRM</name>
<evidence type="ECO:0000256" key="1">
    <source>
        <dbReference type="ARBA" id="ARBA00004953"/>
    </source>
</evidence>
<evidence type="ECO:0000256" key="2">
    <source>
        <dbReference type="ARBA" id="ARBA00022573"/>
    </source>
</evidence>
<evidence type="ECO:0000313" key="4">
    <source>
        <dbReference type="EMBL" id="HJB08839.1"/>
    </source>
</evidence>
<protein>
    <submittedName>
        <fullName evidence="4">Precorrin-6A reductase</fullName>
        <ecNumber evidence="4">1.3.1.54</ecNumber>
    </submittedName>
</protein>
<proteinExistence type="predicted"/>
<dbReference type="EC" id="1.3.1.54" evidence="4"/>
<accession>A0A9D2RM26</accession>
<dbReference type="AlphaFoldDB" id="A0A9D2RM26"/>
<evidence type="ECO:0000256" key="3">
    <source>
        <dbReference type="ARBA" id="ARBA00023002"/>
    </source>
</evidence>
<evidence type="ECO:0000313" key="5">
    <source>
        <dbReference type="Proteomes" id="UP000886804"/>
    </source>
</evidence>
<dbReference type="Proteomes" id="UP000886804">
    <property type="component" value="Unassembled WGS sequence"/>
</dbReference>
<dbReference type="GO" id="GO:0009236">
    <property type="term" value="P:cobalamin biosynthetic process"/>
    <property type="evidence" value="ECO:0007669"/>
    <property type="project" value="UniProtKB-KW"/>
</dbReference>
<dbReference type="GO" id="GO:0016994">
    <property type="term" value="F:precorrin-6A reductase activity"/>
    <property type="evidence" value="ECO:0007669"/>
    <property type="project" value="UniProtKB-EC"/>
</dbReference>